<gene>
    <name evidence="10" type="ORF">ACFQ1O_12070</name>
</gene>
<dbReference type="Proteomes" id="UP001596997">
    <property type="component" value="Unassembled WGS sequence"/>
</dbReference>
<dbReference type="InterPro" id="IPR045275">
    <property type="entry name" value="MscS_archaea/bacteria_type"/>
</dbReference>
<proteinExistence type="inferred from homology"/>
<dbReference type="SUPFAM" id="SSF82861">
    <property type="entry name" value="Mechanosensitive channel protein MscS (YggB), transmembrane region"/>
    <property type="match status" value="1"/>
</dbReference>
<feature type="domain" description="Mechanosensitive ion channel MscS" evidence="8">
    <location>
        <begin position="115"/>
        <end position="178"/>
    </location>
</feature>
<dbReference type="InterPro" id="IPR023408">
    <property type="entry name" value="MscS_beta-dom_sf"/>
</dbReference>
<dbReference type="Gene3D" id="2.30.30.60">
    <property type="match status" value="1"/>
</dbReference>
<organism evidence="10 11">
    <name type="scientific">Pseudofulvibacter geojedonensis</name>
    <dbReference type="NCBI Taxonomy" id="1123758"/>
    <lineage>
        <taxon>Bacteria</taxon>
        <taxon>Pseudomonadati</taxon>
        <taxon>Bacteroidota</taxon>
        <taxon>Flavobacteriia</taxon>
        <taxon>Flavobacteriales</taxon>
        <taxon>Flavobacteriaceae</taxon>
        <taxon>Pseudofulvibacter</taxon>
    </lineage>
</organism>
<keyword evidence="6 7" id="KW-0472">Membrane</keyword>
<evidence type="ECO:0000259" key="9">
    <source>
        <dbReference type="Pfam" id="PF21082"/>
    </source>
</evidence>
<evidence type="ECO:0000256" key="6">
    <source>
        <dbReference type="ARBA" id="ARBA00023136"/>
    </source>
</evidence>
<dbReference type="Gene3D" id="1.10.287.1260">
    <property type="match status" value="1"/>
</dbReference>
<name>A0ABW3I4E6_9FLAO</name>
<dbReference type="SUPFAM" id="SSF50182">
    <property type="entry name" value="Sm-like ribonucleoproteins"/>
    <property type="match status" value="1"/>
</dbReference>
<evidence type="ECO:0000256" key="2">
    <source>
        <dbReference type="ARBA" id="ARBA00008017"/>
    </source>
</evidence>
<dbReference type="InterPro" id="IPR010920">
    <property type="entry name" value="LSM_dom_sf"/>
</dbReference>
<dbReference type="PANTHER" id="PTHR30221:SF1">
    <property type="entry name" value="SMALL-CONDUCTANCE MECHANOSENSITIVE CHANNEL"/>
    <property type="match status" value="1"/>
</dbReference>
<dbReference type="Pfam" id="PF00924">
    <property type="entry name" value="MS_channel_2nd"/>
    <property type="match status" value="1"/>
</dbReference>
<accession>A0ABW3I4E6</accession>
<evidence type="ECO:0000259" key="8">
    <source>
        <dbReference type="Pfam" id="PF00924"/>
    </source>
</evidence>
<feature type="transmembrane region" description="Helical" evidence="7">
    <location>
        <begin position="28"/>
        <end position="45"/>
    </location>
</feature>
<dbReference type="Pfam" id="PF05552">
    <property type="entry name" value="MS_channel_1st_1"/>
    <property type="match status" value="1"/>
</dbReference>
<comment type="similarity">
    <text evidence="2">Belongs to the MscS (TC 1.A.23) family.</text>
</comment>
<dbReference type="InterPro" id="IPR006685">
    <property type="entry name" value="MscS_channel_2nd"/>
</dbReference>
<sequence length="295" mass="32939">MNFSNTLIKLKESLQENWDNFINHIPEIIIAILIIIIGFLLANVISKTFKRTVSKKSQDPLMTNFLAKSLKIGFLALIVMLALKVLGLGGIAAGLLTAAGASALIFGFAFKDVGENFISGVILSFNRPFNVNDTVMIGDIFGKVKIMEFRFTKLKTFDGRDVYIPNSDIIKKAVYNYTEDGFYRSDFIVGIDYDDDVDFAKEIILDVVTKTKGVINTNQHECFVTVNDLGVSTVNLKVIFWTKTKEYKRGALEVKSDVIKRVKNVISENGLNMPADIKEIKLYGSQDSIPVQLTK</sequence>
<dbReference type="Pfam" id="PF21082">
    <property type="entry name" value="MS_channel_3rd"/>
    <property type="match status" value="1"/>
</dbReference>
<evidence type="ECO:0000256" key="7">
    <source>
        <dbReference type="SAM" id="Phobius"/>
    </source>
</evidence>
<keyword evidence="4 7" id="KW-0812">Transmembrane</keyword>
<dbReference type="InterPro" id="IPR049278">
    <property type="entry name" value="MS_channel_C"/>
</dbReference>
<dbReference type="PANTHER" id="PTHR30221">
    <property type="entry name" value="SMALL-CONDUCTANCE MECHANOSENSITIVE CHANNEL"/>
    <property type="match status" value="1"/>
</dbReference>
<dbReference type="InterPro" id="IPR008910">
    <property type="entry name" value="MSC_TM_helix"/>
</dbReference>
<keyword evidence="5 7" id="KW-1133">Transmembrane helix</keyword>
<comment type="caution">
    <text evidence="10">The sequence shown here is derived from an EMBL/GenBank/DDBJ whole genome shotgun (WGS) entry which is preliminary data.</text>
</comment>
<comment type="subcellular location">
    <subcellularLocation>
        <location evidence="1">Cell membrane</location>
        <topology evidence="1">Multi-pass membrane protein</topology>
    </subcellularLocation>
</comment>
<keyword evidence="11" id="KW-1185">Reference proteome</keyword>
<dbReference type="InterPro" id="IPR011066">
    <property type="entry name" value="MscS_channel_C_sf"/>
</dbReference>
<protein>
    <submittedName>
        <fullName evidence="10">Mechanosensitive ion channel family protein</fullName>
    </submittedName>
</protein>
<dbReference type="Gene3D" id="3.30.70.100">
    <property type="match status" value="1"/>
</dbReference>
<keyword evidence="3" id="KW-1003">Cell membrane</keyword>
<dbReference type="InterPro" id="IPR011014">
    <property type="entry name" value="MscS_channel_TM-2"/>
</dbReference>
<evidence type="ECO:0000256" key="3">
    <source>
        <dbReference type="ARBA" id="ARBA00022475"/>
    </source>
</evidence>
<dbReference type="EMBL" id="JBHTJM010000010">
    <property type="protein sequence ID" value="MFD0964741.1"/>
    <property type="molecule type" value="Genomic_DNA"/>
</dbReference>
<dbReference type="RefSeq" id="WP_377716290.1">
    <property type="nucleotide sequence ID" value="NZ_JBHTJM010000010.1"/>
</dbReference>
<feature type="transmembrane region" description="Helical" evidence="7">
    <location>
        <begin position="65"/>
        <end position="83"/>
    </location>
</feature>
<reference evidence="11" key="1">
    <citation type="journal article" date="2019" name="Int. J. Syst. Evol. Microbiol.">
        <title>The Global Catalogue of Microorganisms (GCM) 10K type strain sequencing project: providing services to taxonomists for standard genome sequencing and annotation.</title>
        <authorList>
            <consortium name="The Broad Institute Genomics Platform"/>
            <consortium name="The Broad Institute Genome Sequencing Center for Infectious Disease"/>
            <person name="Wu L."/>
            <person name="Ma J."/>
        </authorList>
    </citation>
    <scope>NUCLEOTIDE SEQUENCE [LARGE SCALE GENOMIC DNA]</scope>
    <source>
        <strain evidence="11">CCUG 62114</strain>
    </source>
</reference>
<dbReference type="SUPFAM" id="SSF82689">
    <property type="entry name" value="Mechanosensitive channel protein MscS (YggB), C-terminal domain"/>
    <property type="match status" value="1"/>
</dbReference>
<evidence type="ECO:0000256" key="5">
    <source>
        <dbReference type="ARBA" id="ARBA00022989"/>
    </source>
</evidence>
<evidence type="ECO:0000313" key="11">
    <source>
        <dbReference type="Proteomes" id="UP001596997"/>
    </source>
</evidence>
<evidence type="ECO:0000256" key="1">
    <source>
        <dbReference type="ARBA" id="ARBA00004651"/>
    </source>
</evidence>
<feature type="domain" description="Mechanosensitive ion channel MscS C-terminal" evidence="9">
    <location>
        <begin position="187"/>
        <end position="273"/>
    </location>
</feature>
<evidence type="ECO:0000313" key="10">
    <source>
        <dbReference type="EMBL" id="MFD0964741.1"/>
    </source>
</evidence>
<evidence type="ECO:0000256" key="4">
    <source>
        <dbReference type="ARBA" id="ARBA00022692"/>
    </source>
</evidence>